<reference evidence="1 2" key="1">
    <citation type="submission" date="2014-02" db="EMBL/GenBank/DDBJ databases">
        <title>Comparative genomics and transcriptomics to identify genetic mechanisms underlying the emergence of carbapenem resistant Acinetobacter baumannii (CRAb).</title>
        <authorList>
            <person name="Harris A.D."/>
            <person name="Johnson K.J."/>
            <person name="George J."/>
            <person name="Shefchek K."/>
            <person name="Daugherty S.C."/>
            <person name="Parankush S."/>
            <person name="Sadzewicz L."/>
            <person name="Tallon L."/>
            <person name="Sengamalay N."/>
            <person name="Hazen T.H."/>
            <person name="Rasko D.A."/>
        </authorList>
    </citation>
    <scope>NUCLEOTIDE SEQUENCE [LARGE SCALE GENOMIC DNA]</scope>
    <source>
        <strain evidence="1 2">1295743</strain>
    </source>
</reference>
<evidence type="ECO:0000313" key="2">
    <source>
        <dbReference type="Proteomes" id="UP000020595"/>
    </source>
</evidence>
<organism evidence="1 2">
    <name type="scientific">Acinetobacter baumannii (strain 1295743)</name>
    <dbReference type="NCBI Taxonomy" id="1310613"/>
    <lineage>
        <taxon>Bacteria</taxon>
        <taxon>Pseudomonadati</taxon>
        <taxon>Pseudomonadota</taxon>
        <taxon>Gammaproteobacteria</taxon>
        <taxon>Moraxellales</taxon>
        <taxon>Moraxellaceae</taxon>
        <taxon>Acinetobacter</taxon>
        <taxon>Acinetobacter calcoaceticus/baumannii complex</taxon>
    </lineage>
</organism>
<comment type="caution">
    <text evidence="1">The sequence shown here is derived from an EMBL/GenBank/DDBJ whole genome shotgun (WGS) entry which is preliminary data.</text>
</comment>
<name>A0A009I0Z3_ACIB9</name>
<dbReference type="AlphaFoldDB" id="A0A009I0Z3"/>
<proteinExistence type="predicted"/>
<dbReference type="Proteomes" id="UP000020595">
    <property type="component" value="Unassembled WGS sequence"/>
</dbReference>
<accession>A0A009I0Z3</accession>
<protein>
    <submittedName>
        <fullName evidence="1">Uncharacterized protein</fullName>
    </submittedName>
</protein>
<dbReference type="PATRIC" id="fig|1310613.3.peg.3169"/>
<dbReference type="EMBL" id="JEWH01000055">
    <property type="protein sequence ID" value="EXB04246.1"/>
    <property type="molecule type" value="Genomic_DNA"/>
</dbReference>
<sequence>MESSFVFIAISPKFLKFKKYLMRLIIQYRAIFIKARQ</sequence>
<gene>
    <name evidence="1" type="ORF">J512_3299</name>
</gene>
<evidence type="ECO:0000313" key="1">
    <source>
        <dbReference type="EMBL" id="EXB04246.1"/>
    </source>
</evidence>